<sequence>MSKSKHPLIVWMASFFAALLTLAFVAHQWVEANRDLWPNPRSEEGLAITLNYNIVSHALFLLALAAILAWLLNQTRQKASRDPHSSRGKPLKRQRAWKAVSQHPFATVIFTACAIFMVSEASWFYKEIIGWFDDIQAGYLLDNFSLRMNLFRETMSRNDFRFYPLAFQDLQILSWLTPYPKIWMIFNVAQMIATVILGAKIADLTVKHKQGREAIAMFAILFIFIAPSAYSYFQFIYSERIVTLLFAGHLYAYINYKLKKQILSRNAAIACALIGIFFKDTAILLFLSPAAVTLALGNIGLVTNMPKPSETSFKGWISAYKAELAIMSLALFFIICFAYLSYLPSLYVGGDRYDAELKFVRFVPDLRLFILSIYTAIRSFQILKKKETPNPVDGANFGALAYVFALYYFVGYRSSNYMALPMHFVAVIDILIAWQSCIKPWLEKRIGPNKTSFAGTFLSVAIIYGEHMFPNTFYHRIKDMTMTQRSWAATYKKSDEILRAARETGQPVNVIFSKSWFRRFSHLKQLKYDRLIYLNEDTKEYLIVDGVGKGGFHQPQIGDFFLDLDTGRHRIKEFGINIDGFVPIYEYAENLKNGRIYIKR</sequence>
<protein>
    <recommendedName>
        <fullName evidence="4">Glycosyltransferase RgtA/B/C/D-like domain-containing protein</fullName>
    </recommendedName>
</protein>
<feature type="transmembrane region" description="Helical" evidence="1">
    <location>
        <begin position="422"/>
        <end position="442"/>
    </location>
</feature>
<accession>Q7V4N0</accession>
<dbReference type="AlphaFoldDB" id="Q7V4N0"/>
<feature type="transmembrane region" description="Helical" evidence="1">
    <location>
        <begin position="392"/>
        <end position="410"/>
    </location>
</feature>
<keyword evidence="1" id="KW-1133">Transmembrane helix</keyword>
<keyword evidence="1" id="KW-0812">Transmembrane</keyword>
<feature type="transmembrane region" description="Helical" evidence="1">
    <location>
        <begin position="182"/>
        <end position="202"/>
    </location>
</feature>
<keyword evidence="3" id="KW-1185">Reference proteome</keyword>
<evidence type="ECO:0000313" key="3">
    <source>
        <dbReference type="Proteomes" id="UP000001423"/>
    </source>
</evidence>
<feature type="transmembrane region" description="Helical" evidence="1">
    <location>
        <begin position="362"/>
        <end position="380"/>
    </location>
</feature>
<organism evidence="2 3">
    <name type="scientific">Prochlorococcus marinus (strain MIT 9313)</name>
    <dbReference type="NCBI Taxonomy" id="74547"/>
    <lineage>
        <taxon>Bacteria</taxon>
        <taxon>Bacillati</taxon>
        <taxon>Cyanobacteriota</taxon>
        <taxon>Cyanophyceae</taxon>
        <taxon>Synechococcales</taxon>
        <taxon>Prochlorococcaceae</taxon>
        <taxon>Prochlorococcus</taxon>
    </lineage>
</organism>
<feature type="transmembrane region" description="Helical" evidence="1">
    <location>
        <begin position="214"/>
        <end position="230"/>
    </location>
</feature>
<reference evidence="2 3" key="1">
    <citation type="journal article" date="2003" name="Nature">
        <title>Genome divergence in two Prochlorococcus ecotypes reflects oceanic niche differentiation.</title>
        <authorList>
            <person name="Rocap G."/>
            <person name="Larimer F.W."/>
            <person name="Lamerdin J.E."/>
            <person name="Malfatti S."/>
            <person name="Chain P."/>
            <person name="Ahlgren N.A."/>
            <person name="Arellano A."/>
            <person name="Coleman M."/>
            <person name="Hauser L."/>
            <person name="Hess W.R."/>
            <person name="Johnson Z.I."/>
            <person name="Land M.L."/>
            <person name="Lindell D."/>
            <person name="Post A.F."/>
            <person name="Regala W."/>
            <person name="Shah M."/>
            <person name="Shaw S.L."/>
            <person name="Steglich C."/>
            <person name="Sullivan M.B."/>
            <person name="Ting C.S."/>
            <person name="Tolonen A."/>
            <person name="Webb E.A."/>
            <person name="Zinser E.R."/>
            <person name="Chisholm S.W."/>
        </authorList>
    </citation>
    <scope>NUCLEOTIDE SEQUENCE [LARGE SCALE GENOMIC DNA]</scope>
    <source>
        <strain evidence="3">MIT 9313</strain>
    </source>
</reference>
<keyword evidence="1" id="KW-0472">Membrane</keyword>
<feature type="transmembrane region" description="Helical" evidence="1">
    <location>
        <begin position="52"/>
        <end position="72"/>
    </location>
</feature>
<evidence type="ECO:0000256" key="1">
    <source>
        <dbReference type="SAM" id="Phobius"/>
    </source>
</evidence>
<dbReference type="KEGG" id="pmt:PMT_1919"/>
<feature type="transmembrane region" description="Helical" evidence="1">
    <location>
        <begin position="236"/>
        <end position="255"/>
    </location>
</feature>
<dbReference type="HOGENOM" id="CLU_445433_0_0_3"/>
<proteinExistence type="predicted"/>
<feature type="transmembrane region" description="Helical" evidence="1">
    <location>
        <begin position="324"/>
        <end position="342"/>
    </location>
</feature>
<feature type="transmembrane region" description="Helical" evidence="1">
    <location>
        <begin position="105"/>
        <end position="125"/>
    </location>
</feature>
<name>Q7V4N0_PROMM</name>
<dbReference type="OrthoDB" id="544861at2"/>
<gene>
    <name evidence="2" type="ordered locus">PMT_1919</name>
</gene>
<evidence type="ECO:0008006" key="4">
    <source>
        <dbReference type="Google" id="ProtNLM"/>
    </source>
</evidence>
<dbReference type="EMBL" id="BX548175">
    <property type="protein sequence ID" value="CAE22094.1"/>
    <property type="molecule type" value="Genomic_DNA"/>
</dbReference>
<feature type="transmembrane region" description="Helical" evidence="1">
    <location>
        <begin position="284"/>
        <end position="303"/>
    </location>
</feature>
<evidence type="ECO:0000313" key="2">
    <source>
        <dbReference type="EMBL" id="CAE22094.1"/>
    </source>
</evidence>
<dbReference type="Proteomes" id="UP000001423">
    <property type="component" value="Chromosome"/>
</dbReference>